<dbReference type="EMBL" id="ASGP02000008">
    <property type="protein sequence ID" value="KAH9493623.1"/>
    <property type="molecule type" value="Genomic_DNA"/>
</dbReference>
<comment type="caution">
    <text evidence="1">The sequence shown here is derived from an EMBL/GenBank/DDBJ whole genome shotgun (WGS) entry which is preliminary data.</text>
</comment>
<dbReference type="AlphaFoldDB" id="A0A922HHP4"/>
<dbReference type="Proteomes" id="UP000790347">
    <property type="component" value="Unassembled WGS sequence"/>
</dbReference>
<name>A0A922HHP4_DERFA</name>
<keyword evidence="2" id="KW-1185">Reference proteome</keyword>
<evidence type="ECO:0000313" key="1">
    <source>
        <dbReference type="EMBL" id="KAH9493623.1"/>
    </source>
</evidence>
<reference evidence="1" key="1">
    <citation type="submission" date="2013-05" db="EMBL/GenBank/DDBJ databases">
        <authorList>
            <person name="Yim A.K.Y."/>
            <person name="Chan T.F."/>
            <person name="Ji K.M."/>
            <person name="Liu X.Y."/>
            <person name="Zhou J.W."/>
            <person name="Li R.Q."/>
            <person name="Yang K.Y."/>
            <person name="Li J."/>
            <person name="Li M."/>
            <person name="Law P.T.W."/>
            <person name="Wu Y.L."/>
            <person name="Cai Z.L."/>
            <person name="Qin H."/>
            <person name="Bao Y."/>
            <person name="Leung R.K.K."/>
            <person name="Ng P.K.S."/>
            <person name="Zou J."/>
            <person name="Zhong X.J."/>
            <person name="Ran P.X."/>
            <person name="Zhong N.S."/>
            <person name="Liu Z.G."/>
            <person name="Tsui S.K.W."/>
        </authorList>
    </citation>
    <scope>NUCLEOTIDE SEQUENCE</scope>
    <source>
        <strain evidence="1">Derf</strain>
        <tissue evidence="1">Whole organism</tissue>
    </source>
</reference>
<proteinExistence type="predicted"/>
<gene>
    <name evidence="1" type="ORF">DERF_014362</name>
</gene>
<evidence type="ECO:0000313" key="2">
    <source>
        <dbReference type="Proteomes" id="UP000790347"/>
    </source>
</evidence>
<accession>A0A922HHP4</accession>
<sequence>MKIIDTGEVVDDNDCLSVFIDATITGTCASTTITPFDDADDADTDDVEDVVDSGDLESLIDDETLAEAMGVIVDEAAAAAAAAAASPLAVTNACCNSLDQID</sequence>
<reference evidence="1" key="2">
    <citation type="journal article" date="2022" name="Res Sq">
        <title>Comparative Genomics Reveals Insights into the Divergent Evolution of Astigmatic Mites and Household Pest Adaptations.</title>
        <authorList>
            <person name="Xiong Q."/>
            <person name="Wan A.T.-Y."/>
            <person name="Liu X.-Y."/>
            <person name="Fung C.S.-H."/>
            <person name="Xiao X."/>
            <person name="Malainual N."/>
            <person name="Hou J."/>
            <person name="Wang L."/>
            <person name="Wang M."/>
            <person name="Yang K."/>
            <person name="Cui Y."/>
            <person name="Leung E."/>
            <person name="Nong W."/>
            <person name="Shin S.-K."/>
            <person name="Au S."/>
            <person name="Jeong K.Y."/>
            <person name="Chew F.T."/>
            <person name="Hui J."/>
            <person name="Leung T.F."/>
            <person name="Tungtrongchitr A."/>
            <person name="Zhong N."/>
            <person name="Liu Z."/>
            <person name="Tsui S."/>
        </authorList>
    </citation>
    <scope>NUCLEOTIDE SEQUENCE</scope>
    <source>
        <strain evidence="1">Derf</strain>
        <tissue evidence="1">Whole organism</tissue>
    </source>
</reference>
<organism evidence="1 2">
    <name type="scientific">Dermatophagoides farinae</name>
    <name type="common">American house dust mite</name>
    <dbReference type="NCBI Taxonomy" id="6954"/>
    <lineage>
        <taxon>Eukaryota</taxon>
        <taxon>Metazoa</taxon>
        <taxon>Ecdysozoa</taxon>
        <taxon>Arthropoda</taxon>
        <taxon>Chelicerata</taxon>
        <taxon>Arachnida</taxon>
        <taxon>Acari</taxon>
        <taxon>Acariformes</taxon>
        <taxon>Sarcoptiformes</taxon>
        <taxon>Astigmata</taxon>
        <taxon>Psoroptidia</taxon>
        <taxon>Analgoidea</taxon>
        <taxon>Pyroglyphidae</taxon>
        <taxon>Dermatophagoidinae</taxon>
        <taxon>Dermatophagoides</taxon>
    </lineage>
</organism>
<protein>
    <submittedName>
        <fullName evidence="1">Uncharacterized protein</fullName>
    </submittedName>
</protein>